<dbReference type="Pfam" id="PF10076">
    <property type="entry name" value="Phage_Mu_Gp48"/>
    <property type="match status" value="1"/>
</dbReference>
<protein>
    <submittedName>
        <fullName evidence="1">Tail protein</fullName>
    </submittedName>
</protein>
<sequence>MSIYTILKGYLHKDDRHSDFVQDILKALADWLELLNEKLVEFYSNFYFDRLTFDGVIYFEKELDIIPLPTQTIEERRAGIQAKWLANNHNSIHLIQAVCNAWKNGEIKADFIGGKIQLNFVGQYGIPDNLDTLKNNIDEVKPAHIPLVMIFKYLLIENIHEVKTIEEMEEITIGQFFSGKE</sequence>
<reference evidence="1" key="1">
    <citation type="journal article" date="2021" name="Proc. Natl. Acad. Sci. U.S.A.">
        <title>A Catalog of Tens of Thousands of Viruses from Human Metagenomes Reveals Hidden Associations with Chronic Diseases.</title>
        <authorList>
            <person name="Tisza M.J."/>
            <person name="Buck C.B."/>
        </authorList>
    </citation>
    <scope>NUCLEOTIDE SEQUENCE</scope>
    <source>
        <strain evidence="1">Ctgn638</strain>
    </source>
</reference>
<organism evidence="1">
    <name type="scientific">Siphoviridae sp. ctgn638</name>
    <dbReference type="NCBI Taxonomy" id="2827913"/>
    <lineage>
        <taxon>Viruses</taxon>
        <taxon>Duplodnaviria</taxon>
        <taxon>Heunggongvirae</taxon>
        <taxon>Uroviricota</taxon>
        <taxon>Caudoviricetes</taxon>
    </lineage>
</organism>
<evidence type="ECO:0000313" key="1">
    <source>
        <dbReference type="EMBL" id="DAF63878.1"/>
    </source>
</evidence>
<dbReference type="InterPro" id="IPR018755">
    <property type="entry name" value="Phage_Mu_Gp48"/>
</dbReference>
<name>A0A8S5TKQ3_9CAUD</name>
<dbReference type="EMBL" id="BK032845">
    <property type="protein sequence ID" value="DAF63878.1"/>
    <property type="molecule type" value="Genomic_DNA"/>
</dbReference>
<proteinExistence type="predicted"/>
<accession>A0A8S5TKQ3</accession>